<dbReference type="Gene3D" id="3.30.830.10">
    <property type="entry name" value="Metalloenzyme, LuxS/M16 peptidase-like"/>
    <property type="match status" value="2"/>
</dbReference>
<evidence type="ECO:0000313" key="5">
    <source>
        <dbReference type="Proteomes" id="UP001204851"/>
    </source>
</evidence>
<dbReference type="Pfam" id="PF00675">
    <property type="entry name" value="Peptidase_M16"/>
    <property type="match status" value="1"/>
</dbReference>
<keyword evidence="5" id="KW-1185">Reference proteome</keyword>
<reference evidence="4 5" key="1">
    <citation type="submission" date="2022-06" db="EMBL/GenBank/DDBJ databases">
        <title>Ideonella sp. NS12-5 Genome sequencing and assembly.</title>
        <authorList>
            <person name="Jung Y."/>
        </authorList>
    </citation>
    <scope>NUCLEOTIDE SEQUENCE [LARGE SCALE GENOMIC DNA]</scope>
    <source>
        <strain evidence="4 5">NS12-5</strain>
    </source>
</reference>
<dbReference type="InterPro" id="IPR007863">
    <property type="entry name" value="Peptidase_M16_C"/>
</dbReference>
<dbReference type="PROSITE" id="PS51318">
    <property type="entry name" value="TAT"/>
    <property type="match status" value="1"/>
</dbReference>
<gene>
    <name evidence="4" type="ORF">M0L44_19385</name>
</gene>
<dbReference type="InterPro" id="IPR011249">
    <property type="entry name" value="Metalloenz_LuxS/M16"/>
</dbReference>
<evidence type="ECO:0000313" key="4">
    <source>
        <dbReference type="EMBL" id="MCO5978867.1"/>
    </source>
</evidence>
<evidence type="ECO:0000259" key="2">
    <source>
        <dbReference type="Pfam" id="PF00675"/>
    </source>
</evidence>
<organism evidence="4 5">
    <name type="scientific">Ideonella oryzae</name>
    <dbReference type="NCBI Taxonomy" id="2937441"/>
    <lineage>
        <taxon>Bacteria</taxon>
        <taxon>Pseudomonadati</taxon>
        <taxon>Pseudomonadota</taxon>
        <taxon>Betaproteobacteria</taxon>
        <taxon>Burkholderiales</taxon>
        <taxon>Sphaerotilaceae</taxon>
        <taxon>Ideonella</taxon>
    </lineage>
</organism>
<dbReference type="PANTHER" id="PTHR11851:SF49">
    <property type="entry name" value="MITOCHONDRIAL-PROCESSING PEPTIDASE SUBUNIT ALPHA"/>
    <property type="match status" value="1"/>
</dbReference>
<dbReference type="InterPro" id="IPR011765">
    <property type="entry name" value="Pept_M16_N"/>
</dbReference>
<dbReference type="EMBL" id="JAMXMC010000013">
    <property type="protein sequence ID" value="MCO5978867.1"/>
    <property type="molecule type" value="Genomic_DNA"/>
</dbReference>
<accession>A0ABT1BTZ1</accession>
<comment type="similarity">
    <text evidence="1">Belongs to the peptidase M16 family.</text>
</comment>
<comment type="caution">
    <text evidence="4">The sequence shown here is derived from an EMBL/GenBank/DDBJ whole genome shotgun (WGS) entry which is preliminary data.</text>
</comment>
<dbReference type="Pfam" id="PF05193">
    <property type="entry name" value="Peptidase_M16_C"/>
    <property type="match status" value="1"/>
</dbReference>
<evidence type="ECO:0000256" key="1">
    <source>
        <dbReference type="ARBA" id="ARBA00007261"/>
    </source>
</evidence>
<name>A0ABT1BTZ1_9BURK</name>
<dbReference type="SUPFAM" id="SSF63411">
    <property type="entry name" value="LuxS/MPP-like metallohydrolase"/>
    <property type="match status" value="2"/>
</dbReference>
<dbReference type="PANTHER" id="PTHR11851">
    <property type="entry name" value="METALLOPROTEASE"/>
    <property type="match status" value="1"/>
</dbReference>
<feature type="domain" description="Peptidase M16 C-terminal" evidence="3">
    <location>
        <begin position="206"/>
        <end position="384"/>
    </location>
</feature>
<sequence length="457" mass="50029">MTSSMRRRDWLRLGGALAASAGLPGWALAASTLAVAPMTLQRRTLANGLQVLAQPGGGGGSVSVQVWYRVGGKDDPQGRSGFAHLFEHLMFKSTAHLKAEQFDRLTEDVGGENNAFTAEDTTAYFETVPSHHLERLLWAEAERMSTLNVDEANFHSERKVVEEEFRQRVLANPYGRLFEAIAPNGYLQHPYKRPVIGSIEDLEAASLDDVRAFHATYYRPDNAVLIVTGDFDPADLDRWVDKYFGPLTHPDTPVPRVNVAEPVRDKSAQVKLTAPNVPLPAVMLIWQGPKVTSEDSPALQVAQALLSAGDSSRMNQALVYRQRVAQSAGFQADLHTDAGLLAAYAIASGQRQPQTLVAPLMREIEALARGPIAAAELDKIKTQLLTSTLNERQTAMGRGQALGWAMIQYNDPAAVDRELQRLQAVTAADVQRVLRQYVIGRPVVTLTYTQESQGAQG</sequence>
<dbReference type="Proteomes" id="UP001204851">
    <property type="component" value="Unassembled WGS sequence"/>
</dbReference>
<feature type="domain" description="Peptidase M16 N-terminal" evidence="2">
    <location>
        <begin position="61"/>
        <end position="197"/>
    </location>
</feature>
<dbReference type="RefSeq" id="WP_252771816.1">
    <property type="nucleotide sequence ID" value="NZ_JAMXMC010000013.1"/>
</dbReference>
<dbReference type="InterPro" id="IPR050361">
    <property type="entry name" value="MPP/UQCRC_Complex"/>
</dbReference>
<protein>
    <submittedName>
        <fullName evidence="4">Insulinase family protein</fullName>
    </submittedName>
</protein>
<dbReference type="InterPro" id="IPR006311">
    <property type="entry name" value="TAT_signal"/>
</dbReference>
<proteinExistence type="inferred from homology"/>
<evidence type="ECO:0000259" key="3">
    <source>
        <dbReference type="Pfam" id="PF05193"/>
    </source>
</evidence>